<proteinExistence type="predicted"/>
<reference evidence="1 2" key="1">
    <citation type="journal article" date="2019" name="Sci. Rep.">
        <title>Orb-weaving spider Araneus ventricosus genome elucidates the spidroin gene catalogue.</title>
        <authorList>
            <person name="Kono N."/>
            <person name="Nakamura H."/>
            <person name="Ohtoshi R."/>
            <person name="Moran D.A.P."/>
            <person name="Shinohara A."/>
            <person name="Yoshida Y."/>
            <person name="Fujiwara M."/>
            <person name="Mori M."/>
            <person name="Tomita M."/>
            <person name="Arakawa K."/>
        </authorList>
    </citation>
    <scope>NUCLEOTIDE SEQUENCE [LARGE SCALE GENOMIC DNA]</scope>
</reference>
<accession>A0A4Y2UE73</accession>
<dbReference type="AlphaFoldDB" id="A0A4Y2UE73"/>
<name>A0A4Y2UE73_ARAVE</name>
<dbReference type="Proteomes" id="UP000499080">
    <property type="component" value="Unassembled WGS sequence"/>
</dbReference>
<keyword evidence="2" id="KW-1185">Reference proteome</keyword>
<organism evidence="1 2">
    <name type="scientific">Araneus ventricosus</name>
    <name type="common">Orbweaver spider</name>
    <name type="synonym">Epeira ventricosa</name>
    <dbReference type="NCBI Taxonomy" id="182803"/>
    <lineage>
        <taxon>Eukaryota</taxon>
        <taxon>Metazoa</taxon>
        <taxon>Ecdysozoa</taxon>
        <taxon>Arthropoda</taxon>
        <taxon>Chelicerata</taxon>
        <taxon>Arachnida</taxon>
        <taxon>Araneae</taxon>
        <taxon>Araneomorphae</taxon>
        <taxon>Entelegynae</taxon>
        <taxon>Araneoidea</taxon>
        <taxon>Araneidae</taxon>
        <taxon>Araneus</taxon>
    </lineage>
</organism>
<comment type="caution">
    <text evidence="1">The sequence shown here is derived from an EMBL/GenBank/DDBJ whole genome shotgun (WGS) entry which is preliminary data.</text>
</comment>
<gene>
    <name evidence="1" type="ORF">AVEN_151608_1</name>
</gene>
<dbReference type="EMBL" id="BGPR01035204">
    <property type="protein sequence ID" value="GBO09916.1"/>
    <property type="molecule type" value="Genomic_DNA"/>
</dbReference>
<protein>
    <submittedName>
        <fullName evidence="1">Uncharacterized protein</fullName>
    </submittedName>
</protein>
<evidence type="ECO:0000313" key="2">
    <source>
        <dbReference type="Proteomes" id="UP000499080"/>
    </source>
</evidence>
<dbReference type="OrthoDB" id="8191996at2759"/>
<sequence length="123" mass="14316">MKNQLNAHFFYHTLVMIFIYKSNALWRAKLEVAPSSGSFLNTFDIHRHLCELYGDGIMREGGMRHMCIMLEYGRTSVHNEDRSGCPSLVTDEMTLKISEKIPENHRFTIAELSFEFLQICIKL</sequence>
<evidence type="ECO:0000313" key="1">
    <source>
        <dbReference type="EMBL" id="GBO09916.1"/>
    </source>
</evidence>